<gene>
    <name evidence="2" type="ORF">HGA15_03155</name>
</gene>
<dbReference type="SUPFAM" id="SSF69118">
    <property type="entry name" value="AhpD-like"/>
    <property type="match status" value="1"/>
</dbReference>
<organism evidence="2 3">
    <name type="scientific">Nocardia flavorosea</name>
    <dbReference type="NCBI Taxonomy" id="53429"/>
    <lineage>
        <taxon>Bacteria</taxon>
        <taxon>Bacillati</taxon>
        <taxon>Actinomycetota</taxon>
        <taxon>Actinomycetes</taxon>
        <taxon>Mycobacteriales</taxon>
        <taxon>Nocardiaceae</taxon>
        <taxon>Nocardia</taxon>
    </lineage>
</organism>
<dbReference type="GO" id="GO:0051920">
    <property type="term" value="F:peroxiredoxin activity"/>
    <property type="evidence" value="ECO:0007669"/>
    <property type="project" value="InterPro"/>
</dbReference>
<evidence type="ECO:0000259" key="1">
    <source>
        <dbReference type="Pfam" id="PF02627"/>
    </source>
</evidence>
<protein>
    <submittedName>
        <fullName evidence="2">Carboxymuconolactone decarboxylase family protein</fullName>
    </submittedName>
</protein>
<reference evidence="2 3" key="1">
    <citation type="submission" date="2020-04" db="EMBL/GenBank/DDBJ databases">
        <title>MicrobeNet Type strains.</title>
        <authorList>
            <person name="Nicholson A.C."/>
        </authorList>
    </citation>
    <scope>NUCLEOTIDE SEQUENCE [LARGE SCALE GENOMIC DNA]</scope>
    <source>
        <strain evidence="2 3">JCM 3332</strain>
    </source>
</reference>
<dbReference type="Pfam" id="PF02627">
    <property type="entry name" value="CMD"/>
    <property type="match status" value="1"/>
</dbReference>
<feature type="domain" description="Carboxymuconolactone decarboxylase-like" evidence="1">
    <location>
        <begin position="55"/>
        <end position="117"/>
    </location>
</feature>
<keyword evidence="3" id="KW-1185">Reference proteome</keyword>
<comment type="caution">
    <text evidence="2">The sequence shown here is derived from an EMBL/GenBank/DDBJ whole genome shotgun (WGS) entry which is preliminary data.</text>
</comment>
<sequence length="202" mass="22183">MTTVGPRLPPLAAADWTEQGRAMLRGRLKRADRYLSGDSDAPPLPNILGILGHHPELGGAWLAYNGLLLERATLDPRLRELAILRVAWQTRSAYEWDQHSRIAQGLGITVGTIEDIACGETAHWPEVDRLVLAATDELLDRYRVCDSTWTALTAHLDTRQLLELLFVAGSYLCLALVTNSVDLPPDPPTGSATTSHDSAREE</sequence>
<accession>A0A846Y6I1</accession>
<name>A0A846Y6I1_9NOCA</name>
<dbReference type="PANTHER" id="PTHR34846">
    <property type="entry name" value="4-CARBOXYMUCONOLACTONE DECARBOXYLASE FAMILY PROTEIN (AFU_ORTHOLOGUE AFUA_6G11590)"/>
    <property type="match status" value="1"/>
</dbReference>
<proteinExistence type="predicted"/>
<dbReference type="PANTHER" id="PTHR34846:SF5">
    <property type="entry name" value="CARBOXYMUCONOLACTONE DECARBOXYLASE-LIKE DOMAIN-CONTAINING PROTEIN"/>
    <property type="match status" value="1"/>
</dbReference>
<dbReference type="EMBL" id="JAAXOT010000001">
    <property type="protein sequence ID" value="NKY55176.1"/>
    <property type="molecule type" value="Genomic_DNA"/>
</dbReference>
<evidence type="ECO:0000313" key="3">
    <source>
        <dbReference type="Proteomes" id="UP000570678"/>
    </source>
</evidence>
<dbReference type="AlphaFoldDB" id="A0A846Y6I1"/>
<dbReference type="Proteomes" id="UP000570678">
    <property type="component" value="Unassembled WGS sequence"/>
</dbReference>
<evidence type="ECO:0000313" key="2">
    <source>
        <dbReference type="EMBL" id="NKY55176.1"/>
    </source>
</evidence>
<dbReference type="Gene3D" id="1.20.1290.10">
    <property type="entry name" value="AhpD-like"/>
    <property type="match status" value="1"/>
</dbReference>
<dbReference type="InterPro" id="IPR029032">
    <property type="entry name" value="AhpD-like"/>
</dbReference>
<dbReference type="RefSeq" id="WP_062970262.1">
    <property type="nucleotide sequence ID" value="NZ_JAAXOT010000001.1"/>
</dbReference>
<dbReference type="InterPro" id="IPR003779">
    <property type="entry name" value="CMD-like"/>
</dbReference>